<comment type="caution">
    <text evidence="3">The sequence shown here is derived from an EMBL/GenBank/DDBJ whole genome shotgun (WGS) entry which is preliminary data.</text>
</comment>
<sequence>MAVSEEFAELRGRGDVRPGGQMVKEIAHPGIGLLRFESTQPPISARPDLTTVMHNPVPGTDTAEKLERLASPEGWRETIRPVAS</sequence>
<evidence type="ECO:0000313" key="4">
    <source>
        <dbReference type="Proteomes" id="UP001220022"/>
    </source>
</evidence>
<evidence type="ECO:0000256" key="1">
    <source>
        <dbReference type="SAM" id="MobiDB-lite"/>
    </source>
</evidence>
<dbReference type="EMBL" id="JARHTQ010000013">
    <property type="protein sequence ID" value="MDF2258066.1"/>
    <property type="molecule type" value="Genomic_DNA"/>
</dbReference>
<evidence type="ECO:0000313" key="3">
    <source>
        <dbReference type="EMBL" id="MDF2258066.1"/>
    </source>
</evidence>
<dbReference type="Pfam" id="PF17765">
    <property type="entry name" value="MLTR_LBD"/>
    <property type="match status" value="1"/>
</dbReference>
<dbReference type="Proteomes" id="UP001220022">
    <property type="component" value="Unassembled WGS sequence"/>
</dbReference>
<dbReference type="InterPro" id="IPR041413">
    <property type="entry name" value="MLTR_LBD"/>
</dbReference>
<gene>
    <name evidence="3" type="ORF">P2L57_20790</name>
</gene>
<feature type="domain" description="MmyB-like transcription regulator ligand binding" evidence="2">
    <location>
        <begin position="2"/>
        <end position="69"/>
    </location>
</feature>
<proteinExistence type="predicted"/>
<keyword evidence="4" id="KW-1185">Reference proteome</keyword>
<organism evidence="3 4">
    <name type="scientific">Streptantibioticus ferralitis</name>
    <dbReference type="NCBI Taxonomy" id="236510"/>
    <lineage>
        <taxon>Bacteria</taxon>
        <taxon>Bacillati</taxon>
        <taxon>Actinomycetota</taxon>
        <taxon>Actinomycetes</taxon>
        <taxon>Kitasatosporales</taxon>
        <taxon>Streptomycetaceae</taxon>
        <taxon>Streptantibioticus</taxon>
    </lineage>
</organism>
<dbReference type="RefSeq" id="WP_275816874.1">
    <property type="nucleotide sequence ID" value="NZ_BAAANM010000007.1"/>
</dbReference>
<protein>
    <recommendedName>
        <fullName evidence="2">MmyB-like transcription regulator ligand binding domain-containing protein</fullName>
    </recommendedName>
</protein>
<dbReference type="Gene3D" id="3.30.450.180">
    <property type="match status" value="1"/>
</dbReference>
<reference evidence="3 4" key="1">
    <citation type="submission" date="2023-03" db="EMBL/GenBank/DDBJ databases">
        <title>Draft genome sequence of type strain Streptomyces ferralitis JCM 14344.</title>
        <authorList>
            <person name="Klaysubun C."/>
            <person name="Duangmal K."/>
        </authorList>
    </citation>
    <scope>NUCLEOTIDE SEQUENCE [LARGE SCALE GENOMIC DNA]</scope>
    <source>
        <strain evidence="3 4">JCM 14344</strain>
    </source>
</reference>
<accession>A0ABT5Z2J5</accession>
<feature type="region of interest" description="Disordered" evidence="1">
    <location>
        <begin position="1"/>
        <end position="21"/>
    </location>
</feature>
<name>A0ABT5Z2J5_9ACTN</name>
<evidence type="ECO:0000259" key="2">
    <source>
        <dbReference type="Pfam" id="PF17765"/>
    </source>
</evidence>